<dbReference type="Proteomes" id="UP001199916">
    <property type="component" value="Unassembled WGS sequence"/>
</dbReference>
<dbReference type="InterPro" id="IPR036291">
    <property type="entry name" value="NAD(P)-bd_dom_sf"/>
</dbReference>
<comment type="caution">
    <text evidence="4">The sequence shown here is derived from an EMBL/GenBank/DDBJ whole genome shotgun (WGS) entry which is preliminary data.</text>
</comment>
<dbReference type="Gene3D" id="3.40.50.720">
    <property type="entry name" value="NAD(P)-binding Rossmann-like Domain"/>
    <property type="match status" value="1"/>
</dbReference>
<evidence type="ECO:0000256" key="1">
    <source>
        <dbReference type="ARBA" id="ARBA00023002"/>
    </source>
</evidence>
<protein>
    <submittedName>
        <fullName evidence="4">Gfo/Idh/MocA family oxidoreductase</fullName>
    </submittedName>
</protein>
<feature type="domain" description="Gfo/Idh/MocA-like oxidoreductase N-terminal" evidence="2">
    <location>
        <begin position="6"/>
        <end position="124"/>
    </location>
</feature>
<feature type="domain" description="GFO/IDH/MocA-like oxidoreductase" evidence="3">
    <location>
        <begin position="136"/>
        <end position="257"/>
    </location>
</feature>
<dbReference type="EMBL" id="JAJNBZ010000012">
    <property type="protein sequence ID" value="MCE5170821.1"/>
    <property type="molecule type" value="Genomic_DNA"/>
</dbReference>
<evidence type="ECO:0000259" key="2">
    <source>
        <dbReference type="Pfam" id="PF01408"/>
    </source>
</evidence>
<gene>
    <name evidence="4" type="ORF">LQV63_16070</name>
</gene>
<dbReference type="InterPro" id="IPR000683">
    <property type="entry name" value="Gfo/Idh/MocA-like_OxRdtase_N"/>
</dbReference>
<dbReference type="Pfam" id="PF01408">
    <property type="entry name" value="GFO_IDH_MocA"/>
    <property type="match status" value="1"/>
</dbReference>
<reference evidence="4 5" key="1">
    <citation type="submission" date="2021-11" db="EMBL/GenBank/DDBJ databases">
        <title>Draft genome sequence of Paenibacillus profundus YoMME, a new Gram-positive bacteria with exoelectrogenic properties.</title>
        <authorList>
            <person name="Hubenova Y."/>
            <person name="Hubenova E."/>
            <person name="Manasiev Y."/>
            <person name="Peykov S."/>
            <person name="Mitov M."/>
        </authorList>
    </citation>
    <scope>NUCLEOTIDE SEQUENCE [LARGE SCALE GENOMIC DNA]</scope>
    <source>
        <strain evidence="4 5">YoMME</strain>
    </source>
</reference>
<dbReference type="InterPro" id="IPR050463">
    <property type="entry name" value="Gfo/Idh/MocA_oxidrdct_glycsds"/>
</dbReference>
<dbReference type="Pfam" id="PF22725">
    <property type="entry name" value="GFO_IDH_MocA_C3"/>
    <property type="match status" value="1"/>
</dbReference>
<organism evidence="4 5">
    <name type="scientific">Paenibacillus profundus</name>
    <dbReference type="NCBI Taxonomy" id="1173085"/>
    <lineage>
        <taxon>Bacteria</taxon>
        <taxon>Bacillati</taxon>
        <taxon>Bacillota</taxon>
        <taxon>Bacilli</taxon>
        <taxon>Bacillales</taxon>
        <taxon>Paenibacillaceae</taxon>
        <taxon>Paenibacillus</taxon>
    </lineage>
</organism>
<dbReference type="RefSeq" id="WP_233697458.1">
    <property type="nucleotide sequence ID" value="NZ_JAJNBZ010000012.1"/>
</dbReference>
<sequence>MTSRKIRLAIIGLGNMGQHMIRLVNKPEFQPEIELTAICESNDHSRQQCLEKYPELKYYADYQLLLDNTDIDLLYVAVPPAFHHDVVSAALRKNIHVFCEKPLANSLEEAKRLLLMAREAGVVHAIHFSMPHEPAVRQMKKMVAEEAIGAIRKIDLILQFPKWPRDWQHNSWISSRQQGGFVLEVGVHWIHVMQKLFGRITHVQSELEFSEQPDRCEIGVRAKMLIADGVPVQLNGMSEFAGEERVSLVVYGTTGTIALENWSELFAGSIGQPLQPVAADDELGEPPVLKHVIQAIRGEQADLYDFHDGYDAQVVLEALRHPESSQLVDIREHEIHI</sequence>
<evidence type="ECO:0000259" key="3">
    <source>
        <dbReference type="Pfam" id="PF22725"/>
    </source>
</evidence>
<accession>A0ABS8YGG4</accession>
<name>A0ABS8YGG4_9BACL</name>
<dbReference type="PANTHER" id="PTHR43818">
    <property type="entry name" value="BCDNA.GH03377"/>
    <property type="match status" value="1"/>
</dbReference>
<keyword evidence="5" id="KW-1185">Reference proteome</keyword>
<dbReference type="SUPFAM" id="SSF51735">
    <property type="entry name" value="NAD(P)-binding Rossmann-fold domains"/>
    <property type="match status" value="1"/>
</dbReference>
<dbReference type="SUPFAM" id="SSF55347">
    <property type="entry name" value="Glyceraldehyde-3-phosphate dehydrogenase-like, C-terminal domain"/>
    <property type="match status" value="1"/>
</dbReference>
<keyword evidence="1" id="KW-0560">Oxidoreductase</keyword>
<dbReference type="Gene3D" id="3.30.360.10">
    <property type="entry name" value="Dihydrodipicolinate Reductase, domain 2"/>
    <property type="match status" value="1"/>
</dbReference>
<evidence type="ECO:0000313" key="5">
    <source>
        <dbReference type="Proteomes" id="UP001199916"/>
    </source>
</evidence>
<dbReference type="PANTHER" id="PTHR43818:SF11">
    <property type="entry name" value="BCDNA.GH03377"/>
    <property type="match status" value="1"/>
</dbReference>
<proteinExistence type="predicted"/>
<evidence type="ECO:0000313" key="4">
    <source>
        <dbReference type="EMBL" id="MCE5170821.1"/>
    </source>
</evidence>
<dbReference type="InterPro" id="IPR055170">
    <property type="entry name" value="GFO_IDH_MocA-like_dom"/>
</dbReference>